<reference evidence="3 4" key="1">
    <citation type="submission" date="2018-05" db="EMBL/GenBank/DDBJ databases">
        <title>The Hungate 1000. A catalogue of reference genomes from the rumen microbiome.</title>
        <authorList>
            <person name="Kelly W."/>
        </authorList>
    </citation>
    <scope>NUCLEOTIDE SEQUENCE [LARGE SCALE GENOMIC DNA]</scope>
    <source>
        <strain evidence="3 4">SAb67</strain>
    </source>
</reference>
<keyword evidence="2" id="KW-0732">Signal</keyword>
<sequence>MKKTIAGIAALTIALSAFAGCKDRKNDKSTGGASEAVTTAAQQDTTVEKTTAQDTTAAEKTTASSDDPSASAEGYEKVLREFIDAYNNEDYKKTFELTMPDGAEKVMKLLASSETMQNEYGGISDEEMIKESQESLFLGKKDGTLVPGEIKKTEPLTEEETFELRSEIAMITLCLDYIDSHGGAEDVDAEAMLNEIMDYDLEAAAAEVELDKSYYITFGLENEKWDWSGDGNAIVYRVRGGSWKISANDLIGTLSGGKDKRLNTAADSLYKAANTVLIELDEEGHIKNDSDEFIVSSDSSKDFNVPADFDADLFRSRIKNYCDYEGDWFVKMQGAYALETAVFDSEKPHNVGTYPPSDYVDFAYEGMSYDEIYNKACEDIG</sequence>
<evidence type="ECO:0000256" key="1">
    <source>
        <dbReference type="SAM" id="MobiDB-lite"/>
    </source>
</evidence>
<comment type="caution">
    <text evidence="3">The sequence shown here is derived from an EMBL/GenBank/DDBJ whole genome shotgun (WGS) entry which is preliminary data.</text>
</comment>
<protein>
    <submittedName>
        <fullName evidence="3">Uncharacterized protein</fullName>
    </submittedName>
</protein>
<dbReference type="OrthoDB" id="1820792at2"/>
<evidence type="ECO:0000313" key="3">
    <source>
        <dbReference type="EMBL" id="PWJ11647.1"/>
    </source>
</evidence>
<dbReference type="Proteomes" id="UP000245720">
    <property type="component" value="Unassembled WGS sequence"/>
</dbReference>
<dbReference type="EMBL" id="QGDI01000009">
    <property type="protein sequence ID" value="PWJ11647.1"/>
    <property type="molecule type" value="Genomic_DNA"/>
</dbReference>
<feature type="region of interest" description="Disordered" evidence="1">
    <location>
        <begin position="23"/>
        <end position="72"/>
    </location>
</feature>
<feature type="compositionally biased region" description="Low complexity" evidence="1">
    <location>
        <begin position="36"/>
        <end position="45"/>
    </location>
</feature>
<feature type="signal peptide" evidence="2">
    <location>
        <begin position="1"/>
        <end position="19"/>
    </location>
</feature>
<evidence type="ECO:0000256" key="2">
    <source>
        <dbReference type="SAM" id="SignalP"/>
    </source>
</evidence>
<organism evidence="3 4">
    <name type="scientific">Ruminococcus flavefaciens</name>
    <dbReference type="NCBI Taxonomy" id="1265"/>
    <lineage>
        <taxon>Bacteria</taxon>
        <taxon>Bacillati</taxon>
        <taxon>Bacillota</taxon>
        <taxon>Clostridia</taxon>
        <taxon>Eubacteriales</taxon>
        <taxon>Oscillospiraceae</taxon>
        <taxon>Ruminococcus</taxon>
    </lineage>
</organism>
<dbReference type="AlphaFoldDB" id="A0A315XXA4"/>
<feature type="compositionally biased region" description="Low complexity" evidence="1">
    <location>
        <begin position="63"/>
        <end position="72"/>
    </location>
</feature>
<dbReference type="PROSITE" id="PS51257">
    <property type="entry name" value="PROKAR_LIPOPROTEIN"/>
    <property type="match status" value="1"/>
</dbReference>
<feature type="compositionally biased region" description="Polar residues" evidence="1">
    <location>
        <begin position="48"/>
        <end position="62"/>
    </location>
</feature>
<proteinExistence type="predicted"/>
<evidence type="ECO:0000313" key="4">
    <source>
        <dbReference type="Proteomes" id="UP000245720"/>
    </source>
</evidence>
<accession>A0A315XXA4</accession>
<feature type="chain" id="PRO_5039633552" evidence="2">
    <location>
        <begin position="20"/>
        <end position="381"/>
    </location>
</feature>
<gene>
    <name evidence="3" type="ORF">IE37_02412</name>
</gene>
<dbReference type="RefSeq" id="WP_109727142.1">
    <property type="nucleotide sequence ID" value="NZ_QGDI01000009.1"/>
</dbReference>
<name>A0A315XXA4_RUMFL</name>